<dbReference type="GO" id="GO:0015276">
    <property type="term" value="F:ligand-gated monoatomic ion channel activity"/>
    <property type="evidence" value="ECO:0007669"/>
    <property type="project" value="InterPro"/>
</dbReference>
<feature type="transmembrane region" description="Helical" evidence="11">
    <location>
        <begin position="511"/>
        <end position="530"/>
    </location>
</feature>
<feature type="transmembrane region" description="Helical" evidence="11">
    <location>
        <begin position="324"/>
        <end position="343"/>
    </location>
</feature>
<keyword evidence="12" id="KW-0732">Signal</keyword>
<feature type="domain" description="Ionotropic glutamate receptor C-terminal" evidence="13">
    <location>
        <begin position="324"/>
        <end position="588"/>
    </location>
</feature>
<dbReference type="InterPro" id="IPR015683">
    <property type="entry name" value="Ionotropic_Glu_rcpt"/>
</dbReference>
<gene>
    <name evidence="14" type="ORF">Gotri_026202</name>
</gene>
<evidence type="ECO:0000256" key="7">
    <source>
        <dbReference type="ARBA" id="ARBA00023170"/>
    </source>
</evidence>
<keyword evidence="5" id="KW-0406">Ion transport</keyword>
<feature type="signal peptide" evidence="12">
    <location>
        <begin position="1"/>
        <end position="28"/>
    </location>
</feature>
<evidence type="ECO:0000313" key="14">
    <source>
        <dbReference type="EMBL" id="MBA0786064.1"/>
    </source>
</evidence>
<keyword evidence="7" id="KW-0675">Receptor</keyword>
<feature type="chain" id="PRO_5029905924" description="Ionotropic glutamate receptor C-terminal domain-containing protein" evidence="12">
    <location>
        <begin position="29"/>
        <end position="641"/>
    </location>
</feature>
<evidence type="ECO:0000256" key="2">
    <source>
        <dbReference type="ARBA" id="ARBA00022448"/>
    </source>
</evidence>
<feature type="transmembrane region" description="Helical" evidence="11">
    <location>
        <begin position="580"/>
        <end position="603"/>
    </location>
</feature>
<keyword evidence="9" id="KW-1071">Ligand-gated ion channel</keyword>
<evidence type="ECO:0000256" key="8">
    <source>
        <dbReference type="ARBA" id="ARBA00023180"/>
    </source>
</evidence>
<evidence type="ECO:0000259" key="13">
    <source>
        <dbReference type="Pfam" id="PF00060"/>
    </source>
</evidence>
<keyword evidence="15" id="KW-1185">Reference proteome</keyword>
<dbReference type="Gene3D" id="1.10.287.70">
    <property type="match status" value="1"/>
</dbReference>
<keyword evidence="8" id="KW-0325">Glycoprotein</keyword>
<dbReference type="Proteomes" id="UP000593568">
    <property type="component" value="Unassembled WGS sequence"/>
</dbReference>
<dbReference type="GO" id="GO:0016020">
    <property type="term" value="C:membrane"/>
    <property type="evidence" value="ECO:0007669"/>
    <property type="project" value="UniProtKB-SubCell"/>
</dbReference>
<dbReference type="Pfam" id="PF00060">
    <property type="entry name" value="Lig_chan"/>
    <property type="match status" value="1"/>
</dbReference>
<accession>A0A7J9FM82</accession>
<evidence type="ECO:0000256" key="10">
    <source>
        <dbReference type="ARBA" id="ARBA00023303"/>
    </source>
</evidence>
<evidence type="ECO:0000256" key="5">
    <source>
        <dbReference type="ARBA" id="ARBA00023065"/>
    </source>
</evidence>
<evidence type="ECO:0000256" key="1">
    <source>
        <dbReference type="ARBA" id="ARBA00004141"/>
    </source>
</evidence>
<organism evidence="14 15">
    <name type="scientific">Gossypium trilobum</name>
    <dbReference type="NCBI Taxonomy" id="34281"/>
    <lineage>
        <taxon>Eukaryota</taxon>
        <taxon>Viridiplantae</taxon>
        <taxon>Streptophyta</taxon>
        <taxon>Embryophyta</taxon>
        <taxon>Tracheophyta</taxon>
        <taxon>Spermatophyta</taxon>
        <taxon>Magnoliopsida</taxon>
        <taxon>eudicotyledons</taxon>
        <taxon>Gunneridae</taxon>
        <taxon>Pentapetalae</taxon>
        <taxon>rosids</taxon>
        <taxon>malvids</taxon>
        <taxon>Malvales</taxon>
        <taxon>Malvaceae</taxon>
        <taxon>Malvoideae</taxon>
        <taxon>Gossypium</taxon>
    </lineage>
</organism>
<dbReference type="EMBL" id="JABEZW010221366">
    <property type="protein sequence ID" value="MBA0786064.1"/>
    <property type="molecule type" value="Genomic_DNA"/>
</dbReference>
<proteinExistence type="predicted"/>
<evidence type="ECO:0000256" key="3">
    <source>
        <dbReference type="ARBA" id="ARBA00022692"/>
    </source>
</evidence>
<evidence type="ECO:0000256" key="9">
    <source>
        <dbReference type="ARBA" id="ARBA00023286"/>
    </source>
</evidence>
<reference evidence="14 15" key="1">
    <citation type="journal article" date="2019" name="Genome Biol. Evol.">
        <title>Insights into the evolution of the New World diploid cottons (Gossypium, subgenus Houzingenia) based on genome sequencing.</title>
        <authorList>
            <person name="Grover C.E."/>
            <person name="Arick M.A. 2nd"/>
            <person name="Thrash A."/>
            <person name="Conover J.L."/>
            <person name="Sanders W.S."/>
            <person name="Peterson D.G."/>
            <person name="Frelichowski J.E."/>
            <person name="Scheffler J.A."/>
            <person name="Scheffler B.E."/>
            <person name="Wendel J.F."/>
        </authorList>
    </citation>
    <scope>NUCLEOTIDE SEQUENCE [LARGE SCALE GENOMIC DNA]</scope>
    <source>
        <strain evidence="14">8</strain>
        <tissue evidence="14">Leaf</tissue>
    </source>
</reference>
<sequence>MLEETSSIFAKLFAFALLLLLLSSKCNTVGDAHQIQLKFNHSHGKVKPIDIEDHYQNYVAIKNLTSHRLPILCTVTNYETTFSAETNVFTRRVKANVLCALPAKGKATTGNESSTSYMSRHKYGIASELASLIGGYSWLKPETVVYGQCDRISDLDIVAFDLNSCNPTPNAGGIVEMAATLSFSTSKPVHYYTELGISAPVRSNLSEFVSISPDEKNYKNTQLTGFWIDTFKKATAIMATNTTRKKKMFRLCSASIDESLNEVSGKDYDAAIGLPVIRDYQRMVTDQIYVGLSSPYFEKGSDQLRKEDLELNQVFSFMMPFTNVMWSTLSAMTVFNVFVIWLVESTTSHESGSLPFGQVGAILWFPIATLFYGGHRESPRNNLTYFVLAPWFILILVVSSTYTQSFTSMITSSDTEASPCWLDIKNLKKTNAIVGCDMKHSIMFQYLVKVIGFQKKNIKHIAQSSFDDYAKALSTGNIKAAFFWTPDDHFFLAKYCKSFGNPNCNRHGSSIACLLTIFGSLILLALRVFHRGSSFVNEMLEAVLGFKQMKEEDLDMLSLSDCSSSTSDGTMKRGIGPGPFSGLFILSGSASTIALLITVFRLLRRGWERLVQGMLMDRGIWVWLSTLFCRSQRGNQLQLQL</sequence>
<comment type="caution">
    <text evidence="14">The sequence shown here is derived from an EMBL/GenBank/DDBJ whole genome shotgun (WGS) entry which is preliminary data.</text>
</comment>
<keyword evidence="6 11" id="KW-0472">Membrane</keyword>
<feature type="non-terminal residue" evidence="14">
    <location>
        <position position="641"/>
    </location>
</feature>
<evidence type="ECO:0000313" key="15">
    <source>
        <dbReference type="Proteomes" id="UP000593568"/>
    </source>
</evidence>
<name>A0A7J9FM82_9ROSI</name>
<feature type="transmembrane region" description="Helical" evidence="11">
    <location>
        <begin position="355"/>
        <end position="373"/>
    </location>
</feature>
<keyword evidence="4 11" id="KW-1133">Transmembrane helix</keyword>
<evidence type="ECO:0000256" key="11">
    <source>
        <dbReference type="SAM" id="Phobius"/>
    </source>
</evidence>
<keyword evidence="3 11" id="KW-0812">Transmembrane</keyword>
<dbReference type="PANTHER" id="PTHR18966">
    <property type="entry name" value="IONOTROPIC GLUTAMATE RECEPTOR"/>
    <property type="match status" value="1"/>
</dbReference>
<evidence type="ECO:0000256" key="12">
    <source>
        <dbReference type="SAM" id="SignalP"/>
    </source>
</evidence>
<comment type="subcellular location">
    <subcellularLocation>
        <location evidence="1">Membrane</location>
        <topology evidence="1">Multi-pass membrane protein</topology>
    </subcellularLocation>
</comment>
<dbReference type="AlphaFoldDB" id="A0A7J9FM82"/>
<keyword evidence="2" id="KW-0813">Transport</keyword>
<evidence type="ECO:0000256" key="6">
    <source>
        <dbReference type="ARBA" id="ARBA00023136"/>
    </source>
</evidence>
<feature type="transmembrane region" description="Helical" evidence="11">
    <location>
        <begin position="385"/>
        <end position="403"/>
    </location>
</feature>
<keyword evidence="10" id="KW-0407">Ion channel</keyword>
<protein>
    <recommendedName>
        <fullName evidence="13">Ionotropic glutamate receptor C-terminal domain-containing protein</fullName>
    </recommendedName>
</protein>
<dbReference type="SUPFAM" id="SSF53850">
    <property type="entry name" value="Periplasmic binding protein-like II"/>
    <property type="match status" value="1"/>
</dbReference>
<evidence type="ECO:0000256" key="4">
    <source>
        <dbReference type="ARBA" id="ARBA00022989"/>
    </source>
</evidence>
<dbReference type="InterPro" id="IPR001320">
    <property type="entry name" value="Iontro_rcpt_C"/>
</dbReference>